<proteinExistence type="predicted"/>
<feature type="region of interest" description="Disordered" evidence="1">
    <location>
        <begin position="31"/>
        <end position="62"/>
    </location>
</feature>
<accession>A0AAE1BBP0</accession>
<sequence>MEVSHRSMSSTRLWRAQTTITYLMQEILRRTGGRATAREDQREGRRGEGCADQPLRAGSTVKEEEVSQLAGGLRSHSADCDVVMLDCQSSPSASAV</sequence>
<evidence type="ECO:0000313" key="3">
    <source>
        <dbReference type="Proteomes" id="UP001283361"/>
    </source>
</evidence>
<feature type="compositionally biased region" description="Basic and acidic residues" evidence="1">
    <location>
        <begin position="36"/>
        <end position="49"/>
    </location>
</feature>
<evidence type="ECO:0000256" key="1">
    <source>
        <dbReference type="SAM" id="MobiDB-lite"/>
    </source>
</evidence>
<organism evidence="2 3">
    <name type="scientific">Elysia crispata</name>
    <name type="common">lettuce slug</name>
    <dbReference type="NCBI Taxonomy" id="231223"/>
    <lineage>
        <taxon>Eukaryota</taxon>
        <taxon>Metazoa</taxon>
        <taxon>Spiralia</taxon>
        <taxon>Lophotrochozoa</taxon>
        <taxon>Mollusca</taxon>
        <taxon>Gastropoda</taxon>
        <taxon>Heterobranchia</taxon>
        <taxon>Euthyneura</taxon>
        <taxon>Panpulmonata</taxon>
        <taxon>Sacoglossa</taxon>
        <taxon>Placobranchoidea</taxon>
        <taxon>Plakobranchidae</taxon>
        <taxon>Elysia</taxon>
    </lineage>
</organism>
<protein>
    <submittedName>
        <fullName evidence="2">Uncharacterized protein</fullName>
    </submittedName>
</protein>
<name>A0AAE1BBP0_9GAST</name>
<comment type="caution">
    <text evidence="2">The sequence shown here is derived from an EMBL/GenBank/DDBJ whole genome shotgun (WGS) entry which is preliminary data.</text>
</comment>
<dbReference type="AlphaFoldDB" id="A0AAE1BBP0"/>
<reference evidence="2" key="1">
    <citation type="journal article" date="2023" name="G3 (Bethesda)">
        <title>A reference genome for the long-term kleptoplast-retaining sea slug Elysia crispata morphotype clarki.</title>
        <authorList>
            <person name="Eastman K.E."/>
            <person name="Pendleton A.L."/>
            <person name="Shaikh M.A."/>
            <person name="Suttiyut T."/>
            <person name="Ogas R."/>
            <person name="Tomko P."/>
            <person name="Gavelis G."/>
            <person name="Widhalm J.R."/>
            <person name="Wisecaver J.H."/>
        </authorList>
    </citation>
    <scope>NUCLEOTIDE SEQUENCE</scope>
    <source>
        <strain evidence="2">ECLA1</strain>
    </source>
</reference>
<dbReference type="Proteomes" id="UP001283361">
    <property type="component" value="Unassembled WGS sequence"/>
</dbReference>
<keyword evidence="3" id="KW-1185">Reference proteome</keyword>
<dbReference type="EMBL" id="JAWDGP010000150">
    <property type="protein sequence ID" value="KAK3803348.1"/>
    <property type="molecule type" value="Genomic_DNA"/>
</dbReference>
<gene>
    <name evidence="2" type="ORF">RRG08_046664</name>
</gene>
<evidence type="ECO:0000313" key="2">
    <source>
        <dbReference type="EMBL" id="KAK3803348.1"/>
    </source>
</evidence>